<gene>
    <name evidence="2" type="ORF">BXZ70DRAFT_1004556</name>
</gene>
<organism evidence="2 3">
    <name type="scientific">Cristinia sonorae</name>
    <dbReference type="NCBI Taxonomy" id="1940300"/>
    <lineage>
        <taxon>Eukaryota</taxon>
        <taxon>Fungi</taxon>
        <taxon>Dikarya</taxon>
        <taxon>Basidiomycota</taxon>
        <taxon>Agaricomycotina</taxon>
        <taxon>Agaricomycetes</taxon>
        <taxon>Agaricomycetidae</taxon>
        <taxon>Agaricales</taxon>
        <taxon>Pleurotineae</taxon>
        <taxon>Stephanosporaceae</taxon>
        <taxon>Cristinia</taxon>
    </lineage>
</organism>
<dbReference type="InterPro" id="IPR018824">
    <property type="entry name" value="Conidiation-specific_6"/>
</dbReference>
<name>A0A8K0UWC1_9AGAR</name>
<comment type="caution">
    <text evidence="2">The sequence shown here is derived from an EMBL/GenBank/DDBJ whole genome shotgun (WGS) entry which is preliminary data.</text>
</comment>
<dbReference type="AlphaFoldDB" id="A0A8K0UWC1"/>
<reference evidence="2" key="1">
    <citation type="journal article" date="2021" name="New Phytol.">
        <title>Evolutionary innovations through gain and loss of genes in the ectomycorrhizal Boletales.</title>
        <authorList>
            <person name="Wu G."/>
            <person name="Miyauchi S."/>
            <person name="Morin E."/>
            <person name="Kuo A."/>
            <person name="Drula E."/>
            <person name="Varga T."/>
            <person name="Kohler A."/>
            <person name="Feng B."/>
            <person name="Cao Y."/>
            <person name="Lipzen A."/>
            <person name="Daum C."/>
            <person name="Hundley H."/>
            <person name="Pangilinan J."/>
            <person name="Johnson J."/>
            <person name="Barry K."/>
            <person name="LaButti K."/>
            <person name="Ng V."/>
            <person name="Ahrendt S."/>
            <person name="Min B."/>
            <person name="Choi I.G."/>
            <person name="Park H."/>
            <person name="Plett J.M."/>
            <person name="Magnuson J."/>
            <person name="Spatafora J.W."/>
            <person name="Nagy L.G."/>
            <person name="Henrissat B."/>
            <person name="Grigoriev I.V."/>
            <person name="Yang Z.L."/>
            <person name="Xu J."/>
            <person name="Martin F.M."/>
        </authorList>
    </citation>
    <scope>NUCLEOTIDE SEQUENCE</scope>
    <source>
        <strain evidence="2">KKN 215</strain>
    </source>
</reference>
<dbReference type="Proteomes" id="UP000813824">
    <property type="component" value="Unassembled WGS sequence"/>
</dbReference>
<proteinExistence type="predicted"/>
<evidence type="ECO:0000313" key="3">
    <source>
        <dbReference type="Proteomes" id="UP000813824"/>
    </source>
</evidence>
<evidence type="ECO:0000256" key="1">
    <source>
        <dbReference type="SAM" id="MobiDB-lite"/>
    </source>
</evidence>
<protein>
    <submittedName>
        <fullName evidence="2">Uncharacterized protein</fullName>
    </submittedName>
</protein>
<dbReference type="OrthoDB" id="3353448at2759"/>
<feature type="region of interest" description="Disordered" evidence="1">
    <location>
        <begin position="84"/>
        <end position="109"/>
    </location>
</feature>
<evidence type="ECO:0000313" key="2">
    <source>
        <dbReference type="EMBL" id="KAH8106291.1"/>
    </source>
</evidence>
<dbReference type="Pfam" id="PF10346">
    <property type="entry name" value="Con-6"/>
    <property type="match status" value="1"/>
</dbReference>
<feature type="compositionally biased region" description="Low complexity" evidence="1">
    <location>
        <begin position="92"/>
        <end position="101"/>
    </location>
</feature>
<keyword evidence="3" id="KW-1185">Reference proteome</keyword>
<feature type="region of interest" description="Disordered" evidence="1">
    <location>
        <begin position="1"/>
        <end position="57"/>
    </location>
</feature>
<dbReference type="EMBL" id="JAEVFJ010000003">
    <property type="protein sequence ID" value="KAH8106291.1"/>
    <property type="molecule type" value="Genomic_DNA"/>
</dbReference>
<sequence>MPFFQRRTHATTTTRTHRGPSRFSRFGRKDPDRVAGGFKAALSNPNTTRHGRSHAKRELRLMGRGRETHVPVMTKIKRALGIRSSPRRKRTLGGTTVGTSSTRRRRTFL</sequence>
<accession>A0A8K0UWC1</accession>